<dbReference type="SMART" id="SM00810">
    <property type="entry name" value="Alpha-amyl_C2"/>
    <property type="match status" value="1"/>
</dbReference>
<dbReference type="STRING" id="70448.A0A090M961"/>
<feature type="domain" description="Alpha-amylase C-terminal beta-sheet" evidence="10">
    <location>
        <begin position="1073"/>
        <end position="1131"/>
    </location>
</feature>
<dbReference type="InterPro" id="IPR012850">
    <property type="entry name" value="A-amylase_bs_C"/>
</dbReference>
<dbReference type="Gene3D" id="2.60.40.1180">
    <property type="entry name" value="Golgi alpha-mannosidase II"/>
    <property type="match status" value="1"/>
</dbReference>
<dbReference type="InterPro" id="IPR002477">
    <property type="entry name" value="Peptidoglycan-bd-like"/>
</dbReference>
<dbReference type="CDD" id="cd11314">
    <property type="entry name" value="AmyAc_arch_bac_plant_AmyA"/>
    <property type="match status" value="1"/>
</dbReference>
<comment type="similarity">
    <text evidence="2">Belongs to the glycosyl hydrolase 13 family.</text>
</comment>
<evidence type="ECO:0000313" key="12">
    <source>
        <dbReference type="Proteomes" id="UP000009170"/>
    </source>
</evidence>
<evidence type="ECO:0000259" key="9">
    <source>
        <dbReference type="SMART" id="SM00642"/>
    </source>
</evidence>
<comment type="catalytic activity">
    <reaction evidence="1">
        <text>Endohydrolysis of (1-&gt;4)-alpha-D-glucosidic linkages in polysaccharides containing three or more (1-&gt;4)-alpha-linked D-glucose units.</text>
        <dbReference type="EC" id="3.2.1.1"/>
    </reaction>
</comment>
<reference evidence="12" key="1">
    <citation type="journal article" date="2006" name="Proc. Natl. Acad. Sci. U.S.A.">
        <title>Genome analysis of the smallest free-living eukaryote Ostreococcus tauri unveils many unique features.</title>
        <authorList>
            <person name="Derelle E."/>
            <person name="Ferraz C."/>
            <person name="Rombauts S."/>
            <person name="Rouze P."/>
            <person name="Worden A.Z."/>
            <person name="Robbens S."/>
            <person name="Partensky F."/>
            <person name="Degroeve S."/>
            <person name="Echeynie S."/>
            <person name="Cooke R."/>
            <person name="Saeys Y."/>
            <person name="Wuyts J."/>
            <person name="Jabbari K."/>
            <person name="Bowler C."/>
            <person name="Panaud O."/>
            <person name="Piegu B."/>
            <person name="Ball S.G."/>
            <person name="Ral J.-P."/>
            <person name="Bouget F.-Y."/>
            <person name="Piganeau G."/>
            <person name="De Baets B."/>
            <person name="Picard A."/>
            <person name="Delseny M."/>
            <person name="Demaille J."/>
            <person name="Van de Peer Y."/>
            <person name="Moreau H."/>
        </authorList>
    </citation>
    <scope>NUCLEOTIDE SEQUENCE [LARGE SCALE GENOMIC DNA]</scope>
    <source>
        <strain evidence="12">OTTH 0595 / CCAP 157/2 / RCC745</strain>
    </source>
</reference>
<feature type="coiled-coil region" evidence="7">
    <location>
        <begin position="459"/>
        <end position="504"/>
    </location>
</feature>
<dbReference type="Pfam" id="PF07821">
    <property type="entry name" value="Alpha-amyl_C2"/>
    <property type="match status" value="1"/>
</dbReference>
<keyword evidence="5" id="KW-0326">Glycosidase</keyword>
<reference evidence="11 12" key="2">
    <citation type="journal article" date="2014" name="BMC Genomics">
        <title>An improved genome of the model marine alga Ostreococcus tauri unfolds by assessing Illumina de novo assemblies.</title>
        <authorList>
            <person name="Blanc-Mathieu R."/>
            <person name="Verhelst B."/>
            <person name="Derelle E."/>
            <person name="Rombauts S."/>
            <person name="Bouget F.Y."/>
            <person name="Carre I."/>
            <person name="Chateau A."/>
            <person name="Eyre-Walker A."/>
            <person name="Grimsley N."/>
            <person name="Moreau H."/>
            <person name="Piegu B."/>
            <person name="Rivals E."/>
            <person name="Schackwitz W."/>
            <person name="Van de Peer Y."/>
            <person name="Piganeau G."/>
        </authorList>
    </citation>
    <scope>NUCLEOTIDE SEQUENCE [LARGE SCALE GENOMIC DNA]</scope>
    <source>
        <strain evidence="12">OTTH 0595 / CCAP 157/2 / RCC745</strain>
    </source>
</reference>
<dbReference type="GO" id="GO:0004556">
    <property type="term" value="F:alpha-amylase activity"/>
    <property type="evidence" value="ECO:0007669"/>
    <property type="project" value="UniProtKB-EC"/>
</dbReference>
<dbReference type="RefSeq" id="XP_022839411.1">
    <property type="nucleotide sequence ID" value="XM_022983779.1"/>
</dbReference>
<dbReference type="InterPro" id="IPR013780">
    <property type="entry name" value="Glyco_hydro_b"/>
</dbReference>
<feature type="compositionally biased region" description="Acidic residues" evidence="8">
    <location>
        <begin position="213"/>
        <end position="222"/>
    </location>
</feature>
<feature type="compositionally biased region" description="Low complexity" evidence="8">
    <location>
        <begin position="22"/>
        <end position="39"/>
    </location>
</feature>
<feature type="region of interest" description="Disordered" evidence="8">
    <location>
        <begin position="275"/>
        <end position="303"/>
    </location>
</feature>
<dbReference type="InParanoid" id="A0A090M961"/>
<organism evidence="11 12">
    <name type="scientific">Ostreococcus tauri</name>
    <name type="common">Marine green alga</name>
    <dbReference type="NCBI Taxonomy" id="70448"/>
    <lineage>
        <taxon>Eukaryota</taxon>
        <taxon>Viridiplantae</taxon>
        <taxon>Chlorophyta</taxon>
        <taxon>Mamiellophyceae</taxon>
        <taxon>Mamiellales</taxon>
        <taxon>Bathycoccaceae</taxon>
        <taxon>Ostreococcus</taxon>
    </lineage>
</organism>
<dbReference type="InterPro" id="IPR017853">
    <property type="entry name" value="GH"/>
</dbReference>
<keyword evidence="7" id="KW-0175">Coiled coil</keyword>
<dbReference type="PANTHER" id="PTHR43447">
    <property type="entry name" value="ALPHA-AMYLASE"/>
    <property type="match status" value="1"/>
</dbReference>
<dbReference type="SUPFAM" id="SSF51011">
    <property type="entry name" value="Glycosyl hydrolase domain"/>
    <property type="match status" value="1"/>
</dbReference>
<feature type="region of interest" description="Disordered" evidence="8">
    <location>
        <begin position="14"/>
        <end position="39"/>
    </location>
</feature>
<feature type="region of interest" description="Disordered" evidence="8">
    <location>
        <begin position="209"/>
        <end position="254"/>
    </location>
</feature>
<dbReference type="SMART" id="SM00642">
    <property type="entry name" value="Aamy"/>
    <property type="match status" value="1"/>
</dbReference>
<dbReference type="InterPro" id="IPR036366">
    <property type="entry name" value="PGBDSf"/>
</dbReference>
<evidence type="ECO:0000256" key="5">
    <source>
        <dbReference type="ARBA" id="ARBA00023295"/>
    </source>
</evidence>
<evidence type="ECO:0000256" key="6">
    <source>
        <dbReference type="ARBA" id="ARBA00030238"/>
    </source>
</evidence>
<dbReference type="AlphaFoldDB" id="A0A090M961"/>
<feature type="compositionally biased region" description="Basic and acidic residues" evidence="8">
    <location>
        <begin position="223"/>
        <end position="240"/>
    </location>
</feature>
<dbReference type="Gene3D" id="3.20.20.80">
    <property type="entry name" value="Glycosidases"/>
    <property type="match status" value="1"/>
</dbReference>
<evidence type="ECO:0000256" key="7">
    <source>
        <dbReference type="SAM" id="Coils"/>
    </source>
</evidence>
<evidence type="ECO:0000259" key="10">
    <source>
        <dbReference type="SMART" id="SM00810"/>
    </source>
</evidence>
<dbReference type="InterPro" id="IPR036365">
    <property type="entry name" value="PGBD-like_sf"/>
</dbReference>
<dbReference type="SUPFAM" id="SSF51445">
    <property type="entry name" value="(Trans)glycosidases"/>
    <property type="match status" value="1"/>
</dbReference>
<evidence type="ECO:0000256" key="8">
    <source>
        <dbReference type="SAM" id="MobiDB-lite"/>
    </source>
</evidence>
<dbReference type="OrthoDB" id="550577at2759"/>
<dbReference type="Proteomes" id="UP000009170">
    <property type="component" value="Unassembled WGS sequence"/>
</dbReference>
<dbReference type="EC" id="3.2.1.1" evidence="3"/>
<sequence length="1131" mass="124942">MSLASVTAIAARAPMRNRARGSRASGSRARVSTTTRATRATHVKPALEIGSQGADVARLQQRLMDEGIVDVGTAEGTFDERTAEAVKTLQTRYGMPANGQWGALERMMFEEVGIHTDAPRMEALAPAPMRSANTHIIAPADFTRGQVKSIVGSAATGAALGLGVALAIRAADNALRGGSARDFVEDTADGIRGFVGKFKQRGRQGRYERDMMAYEDDGEEPDDRWGYDGRGDGGQGRDPRGPLPDGLPPGASESYYGLDAQYQTARTRRLLRGAMPAAAQSEPVRQKQQMRRSGGGTPRATAASMDLQRQQQVLVNSQFEVELEAEVAVGASSRPMTTMMQRVREKFDASLDAIGDVIPDGIPLLGGGSDFTARAQRERDLNARLAEARYYAELEQQKRIKAEQAFKQSHQKWLDAQAATRQVRAQATETATKLVELEERLFREDIFDNHPVVSKVTELENLVLRDVEEEKTADQLKNELARLEMNAMQRVKELENQVNDLQLELETRPSVPQALVARLEALESAMVSGSSYKADGSTESASSLQENIASVGDAFAEVRDSLRVEMQKVQSELQSIHPLMDHGAGRIDILFAKVTALESSMDAVSEGAASQIGRLAAQIDRLEKALAESAGVELKPFPQVRDLEESEPMTDDFTEETVKFIEDVMVPVEEVEEEVEDELFGDASSSVDESATDFMQLFTESQVVTDAIPVAEPFVEPAPVEEEHDIARESGVMPRIAIGREVMLQGFHWESHNHDWYSIVSERLEVMNRAGFTQVWLPPPADSLAPQGYMPRQLYSLNSKYGSEDGLRNLISNCKEHDVLPVLDAVLNHRCATHQGAGGKWNRWEGTGMDWGEWAIDNRNPQFGGMGNHPTGDEFSGAPNIDHTNDTVREDYSKWLRWLKDDVGFGGVRFDFSKGYDGRFAGEYIKAMDPEFAVGEYWDTLAYGAGLEYDQDAHRQRIVNWIDAAGGNTTAFDFTTKGILQEACGRSEFWRLIDSKGRAPGVIGLWPARAVTFIDNHDTGSTQGHWPFPNDKVSMGYAYILTHPGTPCVLWDHFFDWGEHLRENIETLMDVRKRSGIHSRSKLQIVAATDGLYAAIVDGKVAVKLGGDNWSPAGDGWERVAGDHDWCVWQR</sequence>
<dbReference type="InterPro" id="IPR006047">
    <property type="entry name" value="GH13_cat_dom"/>
</dbReference>
<evidence type="ECO:0000256" key="1">
    <source>
        <dbReference type="ARBA" id="ARBA00000548"/>
    </source>
</evidence>
<dbReference type="SUPFAM" id="SSF47090">
    <property type="entry name" value="PGBD-like"/>
    <property type="match status" value="1"/>
</dbReference>
<dbReference type="GeneID" id="9837156"/>
<dbReference type="Pfam" id="PF01471">
    <property type="entry name" value="PG_binding_1"/>
    <property type="match status" value="1"/>
</dbReference>
<evidence type="ECO:0000313" key="11">
    <source>
        <dbReference type="EMBL" id="CEF98684.1"/>
    </source>
</evidence>
<dbReference type="Pfam" id="PF00128">
    <property type="entry name" value="Alpha-amylase"/>
    <property type="match status" value="1"/>
</dbReference>
<protein>
    <recommendedName>
        <fullName evidence="3">alpha-amylase</fullName>
        <ecNumber evidence="3">3.2.1.1</ecNumber>
    </recommendedName>
    <alternativeName>
        <fullName evidence="6">1,4-alpha-D-glucan glucanohydrolase</fullName>
    </alternativeName>
</protein>
<name>A0A090M961_OSTTA</name>
<proteinExistence type="inferred from homology"/>
<evidence type="ECO:0000256" key="3">
    <source>
        <dbReference type="ARBA" id="ARBA00012595"/>
    </source>
</evidence>
<evidence type="ECO:0000256" key="2">
    <source>
        <dbReference type="ARBA" id="ARBA00008061"/>
    </source>
</evidence>
<accession>A0A090M961</accession>
<evidence type="ECO:0000256" key="4">
    <source>
        <dbReference type="ARBA" id="ARBA00022801"/>
    </source>
</evidence>
<comment type="caution">
    <text evidence="11">The sequence shown here is derived from an EMBL/GenBank/DDBJ whole genome shotgun (WGS) entry which is preliminary data.</text>
</comment>
<keyword evidence="12" id="KW-1185">Reference proteome</keyword>
<feature type="domain" description="Glycosyl hydrolase family 13 catalytic" evidence="9">
    <location>
        <begin position="741"/>
        <end position="1084"/>
    </location>
</feature>
<gene>
    <name evidence="11" type="ORF">OT_ostta07g01950</name>
</gene>
<dbReference type="Gene3D" id="1.10.101.10">
    <property type="entry name" value="PGBD-like superfamily/PGBD"/>
    <property type="match status" value="1"/>
</dbReference>
<dbReference type="EMBL" id="CAID01000007">
    <property type="protein sequence ID" value="CEF98684.1"/>
    <property type="molecule type" value="Genomic_DNA"/>
</dbReference>
<dbReference type="KEGG" id="ota:OT_ostta07g01950"/>
<dbReference type="GO" id="GO:0005975">
    <property type="term" value="P:carbohydrate metabolic process"/>
    <property type="evidence" value="ECO:0007669"/>
    <property type="project" value="InterPro"/>
</dbReference>
<keyword evidence="4 11" id="KW-0378">Hydrolase</keyword>
<dbReference type="GO" id="GO:0005509">
    <property type="term" value="F:calcium ion binding"/>
    <property type="evidence" value="ECO:0007669"/>
    <property type="project" value="InterPro"/>
</dbReference>